<keyword evidence="2" id="KW-1185">Reference proteome</keyword>
<accession>A0A1I2DP19</accession>
<gene>
    <name evidence="1" type="ORF">SAMN04487969_107138</name>
</gene>
<protein>
    <submittedName>
        <fullName evidence="1">Uncharacterized protein</fullName>
    </submittedName>
</protein>
<reference evidence="2" key="1">
    <citation type="submission" date="2016-10" db="EMBL/GenBank/DDBJ databases">
        <authorList>
            <person name="Varghese N."/>
            <person name="Submissions S."/>
        </authorList>
    </citation>
    <scope>NUCLEOTIDE SEQUENCE [LARGE SCALE GENOMIC DNA]</scope>
    <source>
        <strain evidence="2">CGMCC 1.10223</strain>
    </source>
</reference>
<organism evidence="1 2">
    <name type="scientific">Paenibacillus algorifonticola</name>
    <dbReference type="NCBI Taxonomy" id="684063"/>
    <lineage>
        <taxon>Bacteria</taxon>
        <taxon>Bacillati</taxon>
        <taxon>Bacillota</taxon>
        <taxon>Bacilli</taxon>
        <taxon>Bacillales</taxon>
        <taxon>Paenibacillaceae</taxon>
        <taxon>Paenibacillus</taxon>
    </lineage>
</organism>
<dbReference type="EMBL" id="FONN01000007">
    <property type="protein sequence ID" value="SFE82344.1"/>
    <property type="molecule type" value="Genomic_DNA"/>
</dbReference>
<dbReference type="AlphaFoldDB" id="A0A1I2DP19"/>
<name>A0A1I2DP19_9BACL</name>
<dbReference type="Proteomes" id="UP000183410">
    <property type="component" value="Unassembled WGS sequence"/>
</dbReference>
<dbReference type="RefSeq" id="WP_156182349.1">
    <property type="nucleotide sequence ID" value="NZ_FONN01000007.1"/>
</dbReference>
<evidence type="ECO:0000313" key="1">
    <source>
        <dbReference type="EMBL" id="SFE82344.1"/>
    </source>
</evidence>
<evidence type="ECO:0000313" key="2">
    <source>
        <dbReference type="Proteomes" id="UP000183410"/>
    </source>
</evidence>
<sequence>MMGELIPIFNWNILDGIIKVVKRIIITDLLFLMSKKNHDTKLRAQYRDFFVFNI</sequence>
<proteinExistence type="predicted"/>